<keyword evidence="3 8" id="KW-0479">Metal-binding</keyword>
<evidence type="ECO:0000313" key="13">
    <source>
        <dbReference type="EMBL" id="CUM58955.1"/>
    </source>
</evidence>
<feature type="domain" description="PurM-like N-terminal" evidence="10">
    <location>
        <begin position="75"/>
        <end position="190"/>
    </location>
</feature>
<proteinExistence type="inferred from homology"/>
<evidence type="ECO:0000259" key="11">
    <source>
        <dbReference type="Pfam" id="PF02769"/>
    </source>
</evidence>
<comment type="similarity">
    <text evidence="8">Belongs to the FGAMS family.</text>
</comment>
<comment type="catalytic activity">
    <reaction evidence="8">
        <text>N(2)-formyl-N(1)-(5-phospho-beta-D-ribosyl)glycinamide + L-glutamine + ATP + H2O = 2-formamido-N(1)-(5-O-phospho-beta-D-ribosyl)acetamidine + L-glutamate + ADP + phosphate + H(+)</text>
        <dbReference type="Rhea" id="RHEA:17129"/>
        <dbReference type="ChEBI" id="CHEBI:15377"/>
        <dbReference type="ChEBI" id="CHEBI:15378"/>
        <dbReference type="ChEBI" id="CHEBI:29985"/>
        <dbReference type="ChEBI" id="CHEBI:30616"/>
        <dbReference type="ChEBI" id="CHEBI:43474"/>
        <dbReference type="ChEBI" id="CHEBI:58359"/>
        <dbReference type="ChEBI" id="CHEBI:147286"/>
        <dbReference type="ChEBI" id="CHEBI:147287"/>
        <dbReference type="ChEBI" id="CHEBI:456216"/>
        <dbReference type="EC" id="6.3.5.3"/>
    </reaction>
</comment>
<dbReference type="Pfam" id="PF02769">
    <property type="entry name" value="AIRS_C"/>
    <property type="match status" value="2"/>
</dbReference>
<dbReference type="SUPFAM" id="SSF56042">
    <property type="entry name" value="PurM C-terminal domain-like"/>
    <property type="match status" value="2"/>
</dbReference>
<dbReference type="EMBL" id="LO018304">
    <property type="protein sequence ID" value="CUM58955.1"/>
    <property type="molecule type" value="Genomic_DNA"/>
</dbReference>
<dbReference type="NCBIfam" id="NF002290">
    <property type="entry name" value="PRK01213.1"/>
    <property type="match status" value="1"/>
</dbReference>
<feature type="domain" description="PurM-like N-terminal" evidence="10">
    <location>
        <begin position="496"/>
        <end position="607"/>
    </location>
</feature>
<sequence>MSTKNNCPFSAEEIASEGIKPEEYEEIVRRLGRHPKKAELGMFGVMWSEHCCYKNSRPLLKQFPTTGERILVGPGENAGVVDFGDGLHIAFKIESHNHPSAIEPFQGAATGVGGILRDIFTMGARPIAALNSLRFGSLEDDRTRQIFKGVVSGISHYGNCFGVPTVGGEVYFDPAYNGNPLVNAMAIGLMETPEIVKSGASGIGNPVLYVGSTTGRDGMGGASFASAELSEESIQDRPAVQVGDPFLEKSLVEACLEAFKTGAVVAAQDMGAAGITCSTSEMAAKGGVGIELDLDLIPVRETGMVAYEYLLSESQERMLFVAQKGREQELIDIFHRWGLQAVVAGSVIAEPIVRILFQGEIAAEIPADALAENTPLYPREILSEPPEYVQIAWQWKPENLPESTISGIKIKGEFQSWNQILLTLLDTPSIASKRWVYRQYDHQVQNNTVLVPGGGDAAVIRLRPLEPPHPPLTKGGLEDEDPASPLTKGGLRGVYRGLAATVDCNSRYVYLDPYEGAKATVAEAARNLSCVGAEPIAVTDNLNFGSPEKPIGYWQLAESCRGISDGCKALNTPVTGGNVSLYNETLDAQGNPESIYPTPVVGMVGLIADLTKVCGQGWQSSGDLIYLLGDDKTLPTLGASEYLAVLHSTIAGKPPRVDFELEQKVQTACREGIRQGWIKSAHDCAEGGLAVALAESCLSGQKGATVKLGLGSNPSVRWDNILFGEGGGRILVSVHPESQLVWEGFLQQQLGEENDIWQNLGFVGSGSEPLRILADDQGLIEVDLGEMGDRYFNAIERRVDGQD</sequence>
<feature type="domain" description="PurM-like C-terminal" evidence="11">
    <location>
        <begin position="621"/>
        <end position="739"/>
    </location>
</feature>
<dbReference type="InterPro" id="IPR010918">
    <property type="entry name" value="PurM-like_C_dom"/>
</dbReference>
<evidence type="ECO:0000256" key="4">
    <source>
        <dbReference type="ARBA" id="ARBA00022741"/>
    </source>
</evidence>
<feature type="binding site" evidence="8">
    <location>
        <position position="580"/>
    </location>
    <ligand>
        <name>substrate</name>
    </ligand>
</feature>
<dbReference type="Pfam" id="PF00586">
    <property type="entry name" value="AIRS"/>
    <property type="match status" value="2"/>
</dbReference>
<evidence type="ECO:0000256" key="7">
    <source>
        <dbReference type="ARBA" id="ARBA00022842"/>
    </source>
</evidence>
<accession>A0A1J1JC34</accession>
<dbReference type="Pfam" id="PF18072">
    <property type="entry name" value="FGAR-AT_linker"/>
    <property type="match status" value="1"/>
</dbReference>
<feature type="binding site" evidence="8">
    <location>
        <position position="577"/>
    </location>
    <ligand>
        <name>ATP</name>
        <dbReference type="ChEBI" id="CHEBI:30616"/>
    </ligand>
</feature>
<feature type="region of interest" description="Disordered" evidence="9">
    <location>
        <begin position="468"/>
        <end position="488"/>
    </location>
</feature>
<feature type="binding site" evidence="8">
    <location>
        <position position="118"/>
    </location>
    <ligand>
        <name>Mg(2+)</name>
        <dbReference type="ChEBI" id="CHEBI:18420"/>
        <label>2</label>
    </ligand>
</feature>
<feature type="binding site" evidence="8">
    <location>
        <position position="269"/>
    </location>
    <ligand>
        <name>Mg(2+)</name>
        <dbReference type="ChEBI" id="CHEBI:18420"/>
        <label>2</label>
    </ligand>
</feature>
<dbReference type="PIRSF" id="PIRSF001587">
    <property type="entry name" value="FGAM_synthase_II"/>
    <property type="match status" value="1"/>
</dbReference>
<dbReference type="FunFam" id="3.30.1330.10:FF:000004">
    <property type="entry name" value="Phosphoribosylformylglycinamidine synthase subunit PurL"/>
    <property type="match status" value="1"/>
</dbReference>
<protein>
    <recommendedName>
        <fullName evidence="8">Phosphoribosylformylglycinamidine synthase subunit PurL</fullName>
        <shortName evidence="8">FGAM synthase</shortName>
        <ecNumber evidence="8">6.3.5.3</ecNumber>
    </recommendedName>
    <alternativeName>
        <fullName evidence="8">Formylglycinamide ribonucleotide amidotransferase subunit II</fullName>
        <shortName evidence="8">FGAR amidotransferase II</shortName>
        <shortName evidence="8">FGAR-AT II</shortName>
    </alternativeName>
    <alternativeName>
        <fullName evidence="8">Glutamine amidotransferase PurL</fullName>
    </alternativeName>
    <alternativeName>
        <fullName evidence="8">Phosphoribosylformylglycinamidine synthase subunit II</fullName>
    </alternativeName>
</protein>
<feature type="binding site" evidence="8">
    <location>
        <position position="92"/>
    </location>
    <ligand>
        <name>ATP</name>
        <dbReference type="ChEBI" id="CHEBI:30616"/>
    </ligand>
</feature>
<dbReference type="UniPathway" id="UPA00074">
    <property type="reaction ID" value="UER00128"/>
</dbReference>
<organism evidence="13">
    <name type="scientific">Planktothrix agardhii</name>
    <name type="common">Oscillatoria agardhii</name>
    <dbReference type="NCBI Taxonomy" id="1160"/>
    <lineage>
        <taxon>Bacteria</taxon>
        <taxon>Bacillati</taxon>
        <taxon>Cyanobacteriota</taxon>
        <taxon>Cyanophyceae</taxon>
        <taxon>Oscillatoriophycideae</taxon>
        <taxon>Oscillatoriales</taxon>
        <taxon>Microcoleaceae</taxon>
        <taxon>Planktothrix</taxon>
    </lineage>
</organism>
<dbReference type="InterPro" id="IPR010074">
    <property type="entry name" value="PRibForGlyAmidine_synth_PurL"/>
</dbReference>
<evidence type="ECO:0000256" key="3">
    <source>
        <dbReference type="ARBA" id="ARBA00022723"/>
    </source>
</evidence>
<dbReference type="PANTHER" id="PTHR43555:SF1">
    <property type="entry name" value="PHOSPHORIBOSYLFORMYLGLYCINAMIDINE SYNTHASE SUBUNIT PURL"/>
    <property type="match status" value="1"/>
</dbReference>
<evidence type="ECO:0000256" key="2">
    <source>
        <dbReference type="ARBA" id="ARBA00022598"/>
    </source>
</evidence>
<comment type="caution">
    <text evidence="8">Lacks conserved residue(s) required for the propagation of feature annotation.</text>
</comment>
<dbReference type="SUPFAM" id="SSF55326">
    <property type="entry name" value="PurM N-terminal domain-like"/>
    <property type="match status" value="2"/>
</dbReference>
<name>A0A1J1JC34_PLAAG</name>
<evidence type="ECO:0000259" key="10">
    <source>
        <dbReference type="Pfam" id="PF00586"/>
    </source>
</evidence>
<dbReference type="CDD" id="cd02203">
    <property type="entry name" value="PurL_repeat1"/>
    <property type="match status" value="1"/>
</dbReference>
<comment type="subunit">
    <text evidence="8">Monomer. Part of the FGAM synthase complex composed of 1 PurL, 1 PurQ and 2 PurS subunits.</text>
</comment>
<dbReference type="GO" id="GO:0005737">
    <property type="term" value="C:cytoplasm"/>
    <property type="evidence" value="ECO:0007669"/>
    <property type="project" value="UniProtKB-SubCell"/>
</dbReference>
<keyword evidence="4 8" id="KW-0547">Nucleotide-binding</keyword>
<feature type="active site" description="Proton acceptor" evidence="8">
    <location>
        <position position="96"/>
    </location>
</feature>
<gene>
    <name evidence="8 13" type="primary">purL</name>
    <name evidence="13" type="ORF">PLAM_0988</name>
</gene>
<feature type="binding site" evidence="8">
    <location>
        <position position="53"/>
    </location>
    <ligand>
        <name>ATP</name>
        <dbReference type="ChEBI" id="CHEBI:30616"/>
    </ligand>
</feature>
<dbReference type="GO" id="GO:0004642">
    <property type="term" value="F:phosphoribosylformylglycinamidine synthase activity"/>
    <property type="evidence" value="ECO:0007669"/>
    <property type="project" value="UniProtKB-UniRule"/>
</dbReference>
<dbReference type="GO" id="GO:0000287">
    <property type="term" value="F:magnesium ion binding"/>
    <property type="evidence" value="ECO:0007669"/>
    <property type="project" value="UniProtKB-UniRule"/>
</dbReference>
<keyword evidence="1 8" id="KW-0963">Cytoplasm</keyword>
<keyword evidence="2 8" id="KW-0436">Ligase</keyword>
<keyword evidence="7 8" id="KW-0460">Magnesium</keyword>
<feature type="binding site" evidence="8">
    <location>
        <position position="540"/>
    </location>
    <ligand>
        <name>ATP</name>
        <dbReference type="ChEBI" id="CHEBI:30616"/>
    </ligand>
</feature>
<keyword evidence="5 8" id="KW-0658">Purine biosynthesis</keyword>
<evidence type="ECO:0000259" key="12">
    <source>
        <dbReference type="Pfam" id="PF18072"/>
    </source>
</evidence>
<dbReference type="EC" id="6.3.5.3" evidence="8"/>
<feature type="binding site" evidence="8">
    <location>
        <begin position="95"/>
        <end position="98"/>
    </location>
    <ligand>
        <name>substrate</name>
    </ligand>
</feature>
<dbReference type="Gene3D" id="3.30.1330.10">
    <property type="entry name" value="PurM-like, N-terminal domain"/>
    <property type="match status" value="2"/>
</dbReference>
<evidence type="ECO:0000256" key="1">
    <source>
        <dbReference type="ARBA" id="ARBA00022490"/>
    </source>
</evidence>
<keyword evidence="6 8" id="KW-0067">ATP-binding</keyword>
<dbReference type="AlphaFoldDB" id="A0A1J1JC34"/>
<dbReference type="InterPro" id="IPR041609">
    <property type="entry name" value="PurL_linker"/>
</dbReference>
<dbReference type="NCBIfam" id="TIGR01736">
    <property type="entry name" value="FGAM_synth_II"/>
    <property type="match status" value="1"/>
</dbReference>
<feature type="binding site" evidence="8">
    <location>
        <begin position="313"/>
        <end position="315"/>
    </location>
    <ligand>
        <name>substrate</name>
    </ligand>
</feature>
<dbReference type="InterPro" id="IPR016188">
    <property type="entry name" value="PurM-like_N"/>
</dbReference>
<comment type="function">
    <text evidence="8">Part of the phosphoribosylformylglycinamidine synthase complex involved in the purines biosynthetic pathway. Catalyzes the ATP-dependent conversion of formylglycinamide ribonucleotide (FGAR) and glutamine to yield formylglycinamidine ribonucleotide (FGAM) and glutamate. The FGAM synthase complex is composed of three subunits. PurQ produces an ammonia molecule by converting glutamine to glutamate. PurL transfers the ammonia molecule to FGAR to form FGAM in an ATP-dependent manner. PurS interacts with PurQ and PurL and is thought to assist in the transfer of the ammonia molecule from PurQ to PurL.</text>
</comment>
<dbReference type="GO" id="GO:0006189">
    <property type="term" value="P:'de novo' IMP biosynthetic process"/>
    <property type="evidence" value="ECO:0007669"/>
    <property type="project" value="UniProtKB-UniRule"/>
</dbReference>
<feature type="active site" evidence="8">
    <location>
        <position position="50"/>
    </location>
</feature>
<feature type="binding site" evidence="8">
    <location>
        <position position="578"/>
    </location>
    <ligand>
        <name>Mg(2+)</name>
        <dbReference type="ChEBI" id="CHEBI:18420"/>
        <label>1</label>
    </ligand>
</feature>
<dbReference type="InterPro" id="IPR036676">
    <property type="entry name" value="PurM-like_C_sf"/>
</dbReference>
<dbReference type="HAMAP" id="MF_00420">
    <property type="entry name" value="PurL_2"/>
    <property type="match status" value="1"/>
</dbReference>
<reference evidence="13" key="1">
    <citation type="submission" date="2015-09" db="EMBL/GenBank/DDBJ databases">
        <authorList>
            <person name="Jackson K.R."/>
            <person name="Lunt B.L."/>
            <person name="Fisher J.N.B."/>
            <person name="Gardner A.V."/>
            <person name="Bailey M.E."/>
            <person name="Deus L.M."/>
            <person name="Earl A.S."/>
            <person name="Gibby P.D."/>
            <person name="Hartmann K.A."/>
            <person name="Liu J.E."/>
            <person name="Manci A.M."/>
            <person name="Nielsen D.A."/>
            <person name="Solomon M.B."/>
            <person name="Breakwell D.P."/>
            <person name="Burnett S.H."/>
            <person name="Grose J.H."/>
        </authorList>
    </citation>
    <scope>NUCLEOTIDE SEQUENCE</scope>
    <source>
        <strain evidence="13">7805</strain>
    </source>
</reference>
<dbReference type="PANTHER" id="PTHR43555">
    <property type="entry name" value="PHOSPHORIBOSYLFORMYLGLYCINAMIDINE SYNTHASE SUBUNIT PURL"/>
    <property type="match status" value="1"/>
</dbReference>
<evidence type="ECO:0000256" key="5">
    <source>
        <dbReference type="ARBA" id="ARBA00022755"/>
    </source>
</evidence>
<dbReference type="Gene3D" id="3.90.650.10">
    <property type="entry name" value="PurM-like C-terminal domain"/>
    <property type="match status" value="2"/>
</dbReference>
<evidence type="ECO:0000256" key="9">
    <source>
        <dbReference type="SAM" id="MobiDB-lite"/>
    </source>
</evidence>
<dbReference type="CDD" id="cd02204">
    <property type="entry name" value="PurL_repeat2"/>
    <property type="match status" value="1"/>
</dbReference>
<feature type="binding site" evidence="8">
    <location>
        <position position="241"/>
    </location>
    <ligand>
        <name>substrate</name>
    </ligand>
</feature>
<feature type="domain" description="PurM-like C-terminal" evidence="11">
    <location>
        <begin position="203"/>
        <end position="354"/>
    </location>
</feature>
<feature type="binding site" evidence="8">
    <location>
        <position position="94"/>
    </location>
    <ligand>
        <name>Mg(2+)</name>
        <dbReference type="ChEBI" id="CHEBI:18420"/>
        <label>1</label>
    </ligand>
</feature>
<evidence type="ECO:0000256" key="6">
    <source>
        <dbReference type="ARBA" id="ARBA00022840"/>
    </source>
</evidence>
<comment type="pathway">
    <text evidence="8">Purine metabolism; IMP biosynthesis via de novo pathway; 5-amino-1-(5-phospho-D-ribosyl)imidazole from N(2)-formyl-N(1)-(5-phospho-D-ribosyl)glycinamide: step 1/2.</text>
</comment>
<dbReference type="InterPro" id="IPR036921">
    <property type="entry name" value="PurM-like_N_sf"/>
</dbReference>
<comment type="subcellular location">
    <subcellularLocation>
        <location evidence="8">Cytoplasm</location>
    </subcellularLocation>
</comment>
<feature type="binding site" evidence="8">
    <location>
        <position position="117"/>
    </location>
    <ligand>
        <name>substrate</name>
    </ligand>
</feature>
<dbReference type="GO" id="GO:0005524">
    <property type="term" value="F:ATP binding"/>
    <property type="evidence" value="ECO:0007669"/>
    <property type="project" value="UniProtKB-UniRule"/>
</dbReference>
<feature type="domain" description="Phosphoribosylformylglycinamidine synthase linker" evidence="12">
    <location>
        <begin position="19"/>
        <end position="54"/>
    </location>
</feature>
<evidence type="ECO:0000256" key="8">
    <source>
        <dbReference type="HAMAP-Rule" id="MF_00420"/>
    </source>
</evidence>